<name>A0A9N8DCH6_9STRA</name>
<dbReference type="EMBL" id="CAICTM010000029">
    <property type="protein sequence ID" value="CAB9497975.1"/>
    <property type="molecule type" value="Genomic_DNA"/>
</dbReference>
<evidence type="ECO:0000256" key="1">
    <source>
        <dbReference type="ARBA" id="ARBA00010876"/>
    </source>
</evidence>
<reference evidence="4" key="1">
    <citation type="submission" date="2020-06" db="EMBL/GenBank/DDBJ databases">
        <authorList>
            <consortium name="Plant Systems Biology data submission"/>
        </authorList>
    </citation>
    <scope>NUCLEOTIDE SEQUENCE</scope>
    <source>
        <strain evidence="4">D6</strain>
    </source>
</reference>
<feature type="domain" description="Pseudouridine synthase RsuA/RluA-like" evidence="3">
    <location>
        <begin position="162"/>
        <end position="322"/>
    </location>
</feature>
<dbReference type="InterPro" id="IPR006145">
    <property type="entry name" value="PsdUridine_synth_RsuA/RluA"/>
</dbReference>
<comment type="similarity">
    <text evidence="1">Belongs to the pseudouridine synthase RluA family.</text>
</comment>
<gene>
    <name evidence="4" type="ORF">SEMRO_29_G019180.1</name>
</gene>
<dbReference type="GO" id="GO:0009982">
    <property type="term" value="F:pseudouridine synthase activity"/>
    <property type="evidence" value="ECO:0007669"/>
    <property type="project" value="InterPro"/>
</dbReference>
<dbReference type="Gene3D" id="3.30.2350.10">
    <property type="entry name" value="Pseudouridine synthase"/>
    <property type="match status" value="1"/>
</dbReference>
<dbReference type="PANTHER" id="PTHR21600">
    <property type="entry name" value="MITOCHONDRIAL RNA PSEUDOURIDINE SYNTHASE"/>
    <property type="match status" value="1"/>
</dbReference>
<evidence type="ECO:0000259" key="3">
    <source>
        <dbReference type="Pfam" id="PF00849"/>
    </source>
</evidence>
<feature type="compositionally biased region" description="Basic residues" evidence="2">
    <location>
        <begin position="105"/>
        <end position="122"/>
    </location>
</feature>
<feature type="compositionally biased region" description="Low complexity" evidence="2">
    <location>
        <begin position="382"/>
        <end position="394"/>
    </location>
</feature>
<dbReference type="Pfam" id="PF00849">
    <property type="entry name" value="PseudoU_synth_2"/>
    <property type="match status" value="1"/>
</dbReference>
<dbReference type="PANTHER" id="PTHR21600:SF87">
    <property type="entry name" value="RNA PSEUDOURIDYLATE SYNTHASE DOMAIN-CONTAINING PROTEIN 1"/>
    <property type="match status" value="1"/>
</dbReference>
<dbReference type="OrthoDB" id="418349at2759"/>
<dbReference type="InterPro" id="IPR020103">
    <property type="entry name" value="PsdUridine_synth_cat_dom_sf"/>
</dbReference>
<dbReference type="InterPro" id="IPR050188">
    <property type="entry name" value="RluA_PseudoU_synthase"/>
</dbReference>
<protein>
    <submittedName>
        <fullName evidence="4">Ribosomal large subunit pseudouridine synthase D</fullName>
    </submittedName>
</protein>
<evidence type="ECO:0000313" key="5">
    <source>
        <dbReference type="Proteomes" id="UP001153069"/>
    </source>
</evidence>
<accession>A0A9N8DCH6</accession>
<proteinExistence type="inferred from homology"/>
<organism evidence="4 5">
    <name type="scientific">Seminavis robusta</name>
    <dbReference type="NCBI Taxonomy" id="568900"/>
    <lineage>
        <taxon>Eukaryota</taxon>
        <taxon>Sar</taxon>
        <taxon>Stramenopiles</taxon>
        <taxon>Ochrophyta</taxon>
        <taxon>Bacillariophyta</taxon>
        <taxon>Bacillariophyceae</taxon>
        <taxon>Bacillariophycidae</taxon>
        <taxon>Naviculales</taxon>
        <taxon>Naviculaceae</taxon>
        <taxon>Seminavis</taxon>
    </lineage>
</organism>
<feature type="region of interest" description="Disordered" evidence="2">
    <location>
        <begin position="100"/>
        <end position="136"/>
    </location>
</feature>
<dbReference type="Proteomes" id="UP001153069">
    <property type="component" value="Unassembled WGS sequence"/>
</dbReference>
<dbReference type="GO" id="GO:0003723">
    <property type="term" value="F:RNA binding"/>
    <property type="evidence" value="ECO:0007669"/>
    <property type="project" value="InterPro"/>
</dbReference>
<dbReference type="SUPFAM" id="SSF55120">
    <property type="entry name" value="Pseudouridine synthase"/>
    <property type="match status" value="1"/>
</dbReference>
<dbReference type="GO" id="GO:0000455">
    <property type="term" value="P:enzyme-directed rRNA pseudouridine synthesis"/>
    <property type="evidence" value="ECO:0007669"/>
    <property type="project" value="TreeGrafter"/>
</dbReference>
<dbReference type="CDD" id="cd02869">
    <property type="entry name" value="PseudoU_synth_RluA_like"/>
    <property type="match status" value="1"/>
</dbReference>
<dbReference type="AlphaFoldDB" id="A0A9N8DCH6"/>
<feature type="region of interest" description="Disordered" evidence="2">
    <location>
        <begin position="366"/>
        <end position="396"/>
    </location>
</feature>
<sequence>MTCVEATQNLPKPRAAAASVMNALFGACAALQHADNDVSMQQNAANVAQSIWSALDEMERQEAKDHYIAPDIVTYSLCFCATQQQHPSFARSILERGLQASKKQAGSKRRKALAAARRRKPSHQSSNEREDSTSDVTTRILETNLRQVLQDESLRILLDTEDFLVLDKPSGITCYHTMTTTAGKISSKHRKGTTTKDISMEDALLHVNVPLSTLNPDCQGLVHRLDRGTGGIMIWTKTNEMHARLVTCFFLRQVHKQYTALVAPAPDGLSSLASSIPLDSPVHGHTASSRVTLLESYGDAAALLKVEPATGRRHQVRVHLAQELHSPVVLDPLYSVSDEESRAAVDLSAFLPANLLLQEEHLGTTVDATDNKKSKKSRKNKQASQQQQQQQQEPQSKRFFLHASALSIPMLKIDLECSLPEWWQETLESLRSQSFSNNK</sequence>
<comment type="caution">
    <text evidence="4">The sequence shown here is derived from an EMBL/GenBank/DDBJ whole genome shotgun (WGS) entry which is preliminary data.</text>
</comment>
<keyword evidence="5" id="KW-1185">Reference proteome</keyword>
<evidence type="ECO:0000256" key="2">
    <source>
        <dbReference type="SAM" id="MobiDB-lite"/>
    </source>
</evidence>
<evidence type="ECO:0000313" key="4">
    <source>
        <dbReference type="EMBL" id="CAB9497975.1"/>
    </source>
</evidence>